<dbReference type="PANTHER" id="PTHR11593">
    <property type="entry name" value="60S RIBOSOMAL PROTEIN L17"/>
    <property type="match status" value="1"/>
</dbReference>
<keyword evidence="7" id="KW-1185">Reference proteome</keyword>
<keyword evidence="3 6" id="KW-0687">Ribonucleoprotein</keyword>
<evidence type="ECO:0000256" key="2">
    <source>
        <dbReference type="ARBA" id="ARBA00022980"/>
    </source>
</evidence>
<dbReference type="Pfam" id="PF00237">
    <property type="entry name" value="Ribosomal_L22"/>
    <property type="match status" value="1"/>
</dbReference>
<evidence type="ECO:0000256" key="5">
    <source>
        <dbReference type="ARBA" id="ARBA00035325"/>
    </source>
</evidence>
<dbReference type="PANTHER" id="PTHR11593:SF10">
    <property type="entry name" value="60S RIBOSOMAL PROTEIN L17"/>
    <property type="match status" value="1"/>
</dbReference>
<gene>
    <name evidence="8" type="primary">LOC108569255</name>
</gene>
<dbReference type="RefSeq" id="XP_017786226.1">
    <property type="nucleotide sequence ID" value="XM_017930737.1"/>
</dbReference>
<reference evidence="8" key="1">
    <citation type="submission" date="2025-08" db="UniProtKB">
        <authorList>
            <consortium name="RefSeq"/>
        </authorList>
    </citation>
    <scope>IDENTIFICATION</scope>
    <source>
        <tissue evidence="8">Whole Larva</tissue>
    </source>
</reference>
<comment type="similarity">
    <text evidence="1 6">Belongs to the universal ribosomal protein uL22 family.</text>
</comment>
<evidence type="ECO:0000313" key="8">
    <source>
        <dbReference type="RefSeq" id="XP_017786226.1"/>
    </source>
</evidence>
<evidence type="ECO:0000256" key="4">
    <source>
        <dbReference type="ARBA" id="ARBA00035207"/>
    </source>
</evidence>
<dbReference type="NCBIfam" id="TIGR01038">
    <property type="entry name" value="uL22_arch_euk"/>
    <property type="match status" value="1"/>
</dbReference>
<dbReference type="InterPro" id="IPR001063">
    <property type="entry name" value="Ribosomal_uL22"/>
</dbReference>
<organism evidence="7 8">
    <name type="scientific">Nicrophorus vespilloides</name>
    <name type="common">Boreal carrion beetle</name>
    <dbReference type="NCBI Taxonomy" id="110193"/>
    <lineage>
        <taxon>Eukaryota</taxon>
        <taxon>Metazoa</taxon>
        <taxon>Ecdysozoa</taxon>
        <taxon>Arthropoda</taxon>
        <taxon>Hexapoda</taxon>
        <taxon>Insecta</taxon>
        <taxon>Pterygota</taxon>
        <taxon>Neoptera</taxon>
        <taxon>Endopterygota</taxon>
        <taxon>Coleoptera</taxon>
        <taxon>Polyphaga</taxon>
        <taxon>Staphyliniformia</taxon>
        <taxon>Silphidae</taxon>
        <taxon>Nicrophorinae</taxon>
        <taxon>Nicrophorus</taxon>
    </lineage>
</organism>
<evidence type="ECO:0000256" key="6">
    <source>
        <dbReference type="RuleBase" id="RU004005"/>
    </source>
</evidence>
<dbReference type="GeneID" id="108569255"/>
<evidence type="ECO:0000256" key="1">
    <source>
        <dbReference type="ARBA" id="ARBA00009451"/>
    </source>
</evidence>
<dbReference type="InterPro" id="IPR005721">
    <property type="entry name" value="Ribosomal_uL22_euk/arc"/>
</dbReference>
<dbReference type="Proteomes" id="UP000695000">
    <property type="component" value="Unplaced"/>
</dbReference>
<accession>A0ABM1NHC6</accession>
<keyword evidence="2 6" id="KW-0689">Ribosomal protein</keyword>
<name>A0ABM1NHC6_NICVS</name>
<dbReference type="SUPFAM" id="SSF54843">
    <property type="entry name" value="Ribosomal protein L22"/>
    <property type="match status" value="1"/>
</dbReference>
<evidence type="ECO:0000256" key="3">
    <source>
        <dbReference type="ARBA" id="ARBA00023274"/>
    </source>
</evidence>
<dbReference type="InterPro" id="IPR036394">
    <property type="entry name" value="Ribosomal_uL22_sf"/>
</dbReference>
<dbReference type="Gene3D" id="3.90.470.10">
    <property type="entry name" value="Ribosomal protein L22/L17"/>
    <property type="match status" value="1"/>
</dbReference>
<evidence type="ECO:0000313" key="7">
    <source>
        <dbReference type="Proteomes" id="UP000695000"/>
    </source>
</evidence>
<proteinExistence type="inferred from homology"/>
<protein>
    <recommendedName>
        <fullName evidence="4">Large ribosomal subunit protein uL22</fullName>
    </recommendedName>
    <alternativeName>
        <fullName evidence="5">60S ribosomal protein L17</fullName>
    </alternativeName>
</protein>
<sequence>MAKGRKYAFKELNDGKTYAKTRSSNMSVHFKNTVETANAIKGLTVERAKKYLNNVIAHKECVPFKKFKGGVGRCAQAKQFGVTQGRWPLKSVKFLLDLIRNAVANAEFSGIDTEHLKIVYIQVNPAPTRHRRTYRAHGVINPYMSHNCRCEIVLGTSEKETT</sequence>